<name>V4CLN6_LOTGI</name>
<evidence type="ECO:0000256" key="4">
    <source>
        <dbReference type="ARBA" id="ARBA00022729"/>
    </source>
</evidence>
<keyword evidence="8 12" id="KW-0472">Membrane</keyword>
<keyword evidence="7 12" id="KW-1133">Transmembrane helix</keyword>
<evidence type="ECO:0000313" key="15">
    <source>
        <dbReference type="Proteomes" id="UP000030746"/>
    </source>
</evidence>
<dbReference type="InterPro" id="IPR000152">
    <property type="entry name" value="EGF-type_Asp/Asn_hydroxyl_site"/>
</dbReference>
<dbReference type="EMBL" id="KB200084">
    <property type="protein sequence ID" value="ESP03220.1"/>
    <property type="molecule type" value="Genomic_DNA"/>
</dbReference>
<reference evidence="14 15" key="1">
    <citation type="journal article" date="2013" name="Nature">
        <title>Insights into bilaterian evolution from three spiralian genomes.</title>
        <authorList>
            <person name="Simakov O."/>
            <person name="Marletaz F."/>
            <person name="Cho S.J."/>
            <person name="Edsinger-Gonzales E."/>
            <person name="Havlak P."/>
            <person name="Hellsten U."/>
            <person name="Kuo D.H."/>
            <person name="Larsson T."/>
            <person name="Lv J."/>
            <person name="Arendt D."/>
            <person name="Savage R."/>
            <person name="Osoegawa K."/>
            <person name="de Jong P."/>
            <person name="Grimwood J."/>
            <person name="Chapman J.A."/>
            <person name="Shapiro H."/>
            <person name="Aerts A."/>
            <person name="Otillar R.P."/>
            <person name="Terry A.Y."/>
            <person name="Boore J.L."/>
            <person name="Grigoriev I.V."/>
            <person name="Lindberg D.R."/>
            <person name="Seaver E.C."/>
            <person name="Weisblat D.A."/>
            <person name="Putnam N.H."/>
            <person name="Rokhsar D.S."/>
        </authorList>
    </citation>
    <scope>NUCLEOTIDE SEQUENCE [LARGE SCALE GENOMIC DNA]</scope>
</reference>
<dbReference type="OMA" id="PIERFQW"/>
<keyword evidence="6" id="KW-0106">Calcium</keyword>
<dbReference type="PROSITE" id="PS01187">
    <property type="entry name" value="EGF_CA"/>
    <property type="match status" value="1"/>
</dbReference>
<evidence type="ECO:0000256" key="6">
    <source>
        <dbReference type="ARBA" id="ARBA00022837"/>
    </source>
</evidence>
<keyword evidence="9" id="KW-1015">Disulfide bond</keyword>
<dbReference type="SMART" id="SM00179">
    <property type="entry name" value="EGF_CA"/>
    <property type="match status" value="1"/>
</dbReference>
<evidence type="ECO:0000256" key="12">
    <source>
        <dbReference type="SAM" id="Phobius"/>
    </source>
</evidence>
<dbReference type="CTD" id="20250568"/>
<dbReference type="GO" id="GO:0016020">
    <property type="term" value="C:membrane"/>
    <property type="evidence" value="ECO:0007669"/>
    <property type="project" value="UniProtKB-SubCell"/>
</dbReference>
<dbReference type="GO" id="GO:0048731">
    <property type="term" value="P:system development"/>
    <property type="evidence" value="ECO:0007669"/>
    <property type="project" value="UniProtKB-ARBA"/>
</dbReference>
<dbReference type="CDD" id="cd00054">
    <property type="entry name" value="EGF_CA"/>
    <property type="match status" value="1"/>
</dbReference>
<dbReference type="InterPro" id="IPR000742">
    <property type="entry name" value="EGF"/>
</dbReference>
<dbReference type="InterPro" id="IPR049883">
    <property type="entry name" value="NOTCH1_EGF-like"/>
</dbReference>
<organism evidence="14 15">
    <name type="scientific">Lottia gigantea</name>
    <name type="common">Giant owl limpet</name>
    <dbReference type="NCBI Taxonomy" id="225164"/>
    <lineage>
        <taxon>Eukaryota</taxon>
        <taxon>Metazoa</taxon>
        <taxon>Spiralia</taxon>
        <taxon>Lophotrochozoa</taxon>
        <taxon>Mollusca</taxon>
        <taxon>Gastropoda</taxon>
        <taxon>Patellogastropoda</taxon>
        <taxon>Lottioidea</taxon>
        <taxon>Lottiidae</taxon>
        <taxon>Lottia</taxon>
    </lineage>
</organism>
<gene>
    <name evidence="14" type="ORF">LOTGIDRAFT_237823</name>
</gene>
<dbReference type="GeneID" id="20250568"/>
<keyword evidence="10" id="KW-0325">Glycoprotein</keyword>
<dbReference type="GO" id="GO:0048513">
    <property type="term" value="P:animal organ development"/>
    <property type="evidence" value="ECO:0007669"/>
    <property type="project" value="UniProtKB-ARBA"/>
</dbReference>
<evidence type="ECO:0000256" key="10">
    <source>
        <dbReference type="ARBA" id="ARBA00023180"/>
    </source>
</evidence>
<keyword evidence="4" id="KW-0732">Signal</keyword>
<dbReference type="GO" id="GO:0005509">
    <property type="term" value="F:calcium ion binding"/>
    <property type="evidence" value="ECO:0007669"/>
    <property type="project" value="InterPro"/>
</dbReference>
<dbReference type="SMART" id="SM00181">
    <property type="entry name" value="EGF"/>
    <property type="match status" value="1"/>
</dbReference>
<evidence type="ECO:0000256" key="7">
    <source>
        <dbReference type="ARBA" id="ARBA00022989"/>
    </source>
</evidence>
<dbReference type="FunFam" id="2.10.25.10:FF:000202">
    <property type="entry name" value="Multiple epidermal growth factor-like domains 8"/>
    <property type="match status" value="1"/>
</dbReference>
<sequence length="358" mass="41402">MGFQVGLCELGPWNEWCEDNVKIASYLTPFKFFGTDKRRAKIYAQMNFYKQFPQPPLKQLHKRVTAACDKGVVPCMVEIKNTAVQSRAFQPSVGQFHPFPTELEEFQYKLSASYYMCYFTVNRKSSLRHILAGANCLEKIQGSGLIQDFTSNPKYFTLRDVRTDQVPFQCAELFYCPEPCYALSSHGLMSYYYDKDTDTSNPCHDIEYNKECKWMEGANTDIYSLMAGKFNFTCNCQEGTESGYEWNLKYKICVDVDECFTKQATCPRNQLCINTKGSYFCHCKRGFKYNAARNICEEDNSVINFAELRKKKKIKSSEMTFRKQLEILIGLRSSIVIVKPSLIVNIFAVFICFQVLLY</sequence>
<evidence type="ECO:0000256" key="11">
    <source>
        <dbReference type="PROSITE-ProRule" id="PRU00076"/>
    </source>
</evidence>
<feature type="domain" description="EGF-like" evidence="13">
    <location>
        <begin position="255"/>
        <end position="297"/>
    </location>
</feature>
<dbReference type="RefSeq" id="XP_009046143.1">
    <property type="nucleotide sequence ID" value="XM_009047895.1"/>
</dbReference>
<evidence type="ECO:0000256" key="5">
    <source>
        <dbReference type="ARBA" id="ARBA00022737"/>
    </source>
</evidence>
<dbReference type="InterPro" id="IPR018097">
    <property type="entry name" value="EGF_Ca-bd_CS"/>
</dbReference>
<dbReference type="Pfam" id="PF07645">
    <property type="entry name" value="EGF_CA"/>
    <property type="match status" value="1"/>
</dbReference>
<evidence type="ECO:0000256" key="1">
    <source>
        <dbReference type="ARBA" id="ARBA00004479"/>
    </source>
</evidence>
<dbReference type="PANTHER" id="PTHR24039:SF28">
    <property type="entry name" value="EGF-LIKE DOMAIN-CONTAINING PROTEIN"/>
    <property type="match status" value="1"/>
</dbReference>
<dbReference type="HOGENOM" id="CLU_054446_0_0_1"/>
<dbReference type="KEGG" id="lgi:LOTGIDRAFT_237823"/>
<dbReference type="PROSITE" id="PS00010">
    <property type="entry name" value="ASX_HYDROXYL"/>
    <property type="match status" value="1"/>
</dbReference>
<dbReference type="PROSITE" id="PS01186">
    <property type="entry name" value="EGF_2"/>
    <property type="match status" value="1"/>
</dbReference>
<accession>V4CLN6</accession>
<dbReference type="Proteomes" id="UP000030746">
    <property type="component" value="Unassembled WGS sequence"/>
</dbReference>
<comment type="subcellular location">
    <subcellularLocation>
        <location evidence="1">Membrane</location>
        <topology evidence="1">Single-pass type I membrane protein</topology>
    </subcellularLocation>
</comment>
<evidence type="ECO:0000256" key="3">
    <source>
        <dbReference type="ARBA" id="ARBA00022692"/>
    </source>
</evidence>
<evidence type="ECO:0000259" key="13">
    <source>
        <dbReference type="PROSITE" id="PS50026"/>
    </source>
</evidence>
<evidence type="ECO:0000313" key="14">
    <source>
        <dbReference type="EMBL" id="ESP03220.1"/>
    </source>
</evidence>
<dbReference type="PROSITE" id="PS50026">
    <property type="entry name" value="EGF_3"/>
    <property type="match status" value="1"/>
</dbReference>
<feature type="transmembrane region" description="Helical" evidence="12">
    <location>
        <begin position="337"/>
        <end position="357"/>
    </location>
</feature>
<evidence type="ECO:0000256" key="9">
    <source>
        <dbReference type="ARBA" id="ARBA00023157"/>
    </source>
</evidence>
<proteinExistence type="predicted"/>
<dbReference type="PANTHER" id="PTHR24039">
    <property type="entry name" value="FIBRILLIN-RELATED"/>
    <property type="match status" value="1"/>
</dbReference>
<dbReference type="InterPro" id="IPR001881">
    <property type="entry name" value="EGF-like_Ca-bd_dom"/>
</dbReference>
<dbReference type="SUPFAM" id="SSF57196">
    <property type="entry name" value="EGF/Laminin"/>
    <property type="match status" value="1"/>
</dbReference>
<keyword evidence="5" id="KW-0677">Repeat</keyword>
<dbReference type="AlphaFoldDB" id="V4CLN6"/>
<keyword evidence="15" id="KW-1185">Reference proteome</keyword>
<comment type="caution">
    <text evidence="11">Lacks conserved residue(s) required for the propagation of feature annotation.</text>
</comment>
<keyword evidence="2 11" id="KW-0245">EGF-like domain</keyword>
<protein>
    <recommendedName>
        <fullName evidence="13">EGF-like domain-containing protein</fullName>
    </recommendedName>
</protein>
<dbReference type="STRING" id="225164.V4CLN6"/>
<keyword evidence="3 12" id="KW-0812">Transmembrane</keyword>
<dbReference type="OrthoDB" id="5985519at2759"/>
<dbReference type="Gene3D" id="2.10.25.10">
    <property type="entry name" value="Laminin"/>
    <property type="match status" value="1"/>
</dbReference>
<evidence type="ECO:0000256" key="8">
    <source>
        <dbReference type="ARBA" id="ARBA00023136"/>
    </source>
</evidence>
<evidence type="ECO:0000256" key="2">
    <source>
        <dbReference type="ARBA" id="ARBA00022536"/>
    </source>
</evidence>